<evidence type="ECO:0000256" key="9">
    <source>
        <dbReference type="ARBA" id="ARBA00022726"/>
    </source>
</evidence>
<comment type="catalytic activity">
    <reaction evidence="1">
        <text>AMP + diphosphate = 5-phospho-alpha-D-ribose 1-diphosphate + adenine</text>
        <dbReference type="Rhea" id="RHEA:16609"/>
        <dbReference type="ChEBI" id="CHEBI:16708"/>
        <dbReference type="ChEBI" id="CHEBI:33019"/>
        <dbReference type="ChEBI" id="CHEBI:58017"/>
        <dbReference type="ChEBI" id="CHEBI:456215"/>
        <dbReference type="EC" id="2.4.2.7"/>
    </reaction>
</comment>
<dbReference type="CDD" id="cd06223">
    <property type="entry name" value="PRTases_typeI"/>
    <property type="match status" value="1"/>
</dbReference>
<dbReference type="GO" id="GO:0006168">
    <property type="term" value="P:adenine salvage"/>
    <property type="evidence" value="ECO:0007669"/>
    <property type="project" value="TreeGrafter"/>
</dbReference>
<comment type="subcellular location">
    <subcellularLocation>
        <location evidence="2">Cytoplasm</location>
    </subcellularLocation>
</comment>
<evidence type="ECO:0000313" key="11">
    <source>
        <dbReference type="EMBL" id="KAA6330396.1"/>
    </source>
</evidence>
<dbReference type="InterPro" id="IPR000836">
    <property type="entry name" value="PRTase_dom"/>
</dbReference>
<gene>
    <name evidence="11" type="ORF">EZS27_020892</name>
</gene>
<dbReference type="PANTHER" id="PTHR32315:SF3">
    <property type="entry name" value="ADENINE PHOSPHORIBOSYLTRANSFERASE"/>
    <property type="match status" value="1"/>
</dbReference>
<dbReference type="Gene3D" id="3.40.50.2020">
    <property type="match status" value="1"/>
</dbReference>
<dbReference type="SUPFAM" id="SSF53271">
    <property type="entry name" value="PRTase-like"/>
    <property type="match status" value="1"/>
</dbReference>
<evidence type="ECO:0000256" key="3">
    <source>
        <dbReference type="ARBA" id="ARBA00004659"/>
    </source>
</evidence>
<dbReference type="EMBL" id="SNRY01001509">
    <property type="protein sequence ID" value="KAA6330396.1"/>
    <property type="molecule type" value="Genomic_DNA"/>
</dbReference>
<dbReference type="GO" id="GO:0002055">
    <property type="term" value="F:adenine binding"/>
    <property type="evidence" value="ECO:0007669"/>
    <property type="project" value="TreeGrafter"/>
</dbReference>
<keyword evidence="9" id="KW-0660">Purine salvage</keyword>
<dbReference type="InterPro" id="IPR029057">
    <property type="entry name" value="PRTase-like"/>
</dbReference>
<protein>
    <recommendedName>
        <fullName evidence="5">adenine phosphoribosyltransferase</fullName>
        <ecNumber evidence="5">2.4.2.7</ecNumber>
    </recommendedName>
</protein>
<name>A0A5J4R8W9_9ZZZZ</name>
<sequence>MRKPSKLPAETTEIIYSTEYGTDTIQIYKDNIEKDNIVLLHDDLLATGGTMKTVYDLVKTLNSKSIYINFNP</sequence>
<evidence type="ECO:0000256" key="1">
    <source>
        <dbReference type="ARBA" id="ARBA00000868"/>
    </source>
</evidence>
<evidence type="ECO:0000256" key="7">
    <source>
        <dbReference type="ARBA" id="ARBA00022676"/>
    </source>
</evidence>
<dbReference type="EC" id="2.4.2.7" evidence="5"/>
<evidence type="ECO:0000256" key="6">
    <source>
        <dbReference type="ARBA" id="ARBA00022490"/>
    </source>
</evidence>
<proteinExistence type="inferred from homology"/>
<feature type="domain" description="Phosphoribosyltransferase" evidence="10">
    <location>
        <begin position="28"/>
        <end position="66"/>
    </location>
</feature>
<dbReference type="PANTHER" id="PTHR32315">
    <property type="entry name" value="ADENINE PHOSPHORIBOSYLTRANSFERASE"/>
    <property type="match status" value="1"/>
</dbReference>
<dbReference type="GO" id="GO:0016208">
    <property type="term" value="F:AMP binding"/>
    <property type="evidence" value="ECO:0007669"/>
    <property type="project" value="TreeGrafter"/>
</dbReference>
<evidence type="ECO:0000256" key="4">
    <source>
        <dbReference type="ARBA" id="ARBA00008391"/>
    </source>
</evidence>
<evidence type="ECO:0000256" key="5">
    <source>
        <dbReference type="ARBA" id="ARBA00011893"/>
    </source>
</evidence>
<reference evidence="11" key="1">
    <citation type="submission" date="2019-03" db="EMBL/GenBank/DDBJ databases">
        <title>Single cell metagenomics reveals metabolic interactions within the superorganism composed of flagellate Streblomastix strix and complex community of Bacteroidetes bacteria on its surface.</title>
        <authorList>
            <person name="Treitli S.C."/>
            <person name="Kolisko M."/>
            <person name="Husnik F."/>
            <person name="Keeling P."/>
            <person name="Hampl V."/>
        </authorList>
    </citation>
    <scope>NUCLEOTIDE SEQUENCE</scope>
    <source>
        <strain evidence="11">STM</strain>
    </source>
</reference>
<evidence type="ECO:0000259" key="10">
    <source>
        <dbReference type="Pfam" id="PF00156"/>
    </source>
</evidence>
<dbReference type="GO" id="GO:0006166">
    <property type="term" value="P:purine ribonucleoside salvage"/>
    <property type="evidence" value="ECO:0007669"/>
    <property type="project" value="UniProtKB-KW"/>
</dbReference>
<dbReference type="GO" id="GO:0044209">
    <property type="term" value="P:AMP salvage"/>
    <property type="evidence" value="ECO:0007669"/>
    <property type="project" value="TreeGrafter"/>
</dbReference>
<dbReference type="GO" id="GO:0005737">
    <property type="term" value="C:cytoplasm"/>
    <property type="evidence" value="ECO:0007669"/>
    <property type="project" value="UniProtKB-SubCell"/>
</dbReference>
<accession>A0A5J4R8W9</accession>
<organism evidence="11">
    <name type="scientific">termite gut metagenome</name>
    <dbReference type="NCBI Taxonomy" id="433724"/>
    <lineage>
        <taxon>unclassified sequences</taxon>
        <taxon>metagenomes</taxon>
        <taxon>organismal metagenomes</taxon>
    </lineage>
</organism>
<keyword evidence="7 11" id="KW-0328">Glycosyltransferase</keyword>
<evidence type="ECO:0000256" key="8">
    <source>
        <dbReference type="ARBA" id="ARBA00022679"/>
    </source>
</evidence>
<comment type="similarity">
    <text evidence="4">Belongs to the purine/pyrimidine phosphoribosyltransferase family.</text>
</comment>
<dbReference type="AlphaFoldDB" id="A0A5J4R8W9"/>
<comment type="caution">
    <text evidence="11">The sequence shown here is derived from an EMBL/GenBank/DDBJ whole genome shotgun (WGS) entry which is preliminary data.</text>
</comment>
<dbReference type="GO" id="GO:0003999">
    <property type="term" value="F:adenine phosphoribosyltransferase activity"/>
    <property type="evidence" value="ECO:0007669"/>
    <property type="project" value="UniProtKB-EC"/>
</dbReference>
<dbReference type="InterPro" id="IPR050054">
    <property type="entry name" value="UPRTase/APRTase"/>
</dbReference>
<evidence type="ECO:0000256" key="2">
    <source>
        <dbReference type="ARBA" id="ARBA00004496"/>
    </source>
</evidence>
<dbReference type="Pfam" id="PF00156">
    <property type="entry name" value="Pribosyltran"/>
    <property type="match status" value="1"/>
</dbReference>
<comment type="pathway">
    <text evidence="3">Purine metabolism; AMP biosynthesis via salvage pathway; AMP from adenine: step 1/1.</text>
</comment>
<keyword evidence="8 11" id="KW-0808">Transferase</keyword>
<keyword evidence="6" id="KW-0963">Cytoplasm</keyword>